<dbReference type="Proteomes" id="UP000029833">
    <property type="component" value="Unassembled WGS sequence"/>
</dbReference>
<evidence type="ECO:0000313" key="4">
    <source>
        <dbReference type="EMBL" id="KGM02007.1"/>
    </source>
</evidence>
<feature type="domain" description="Tyr recombinase" evidence="3">
    <location>
        <begin position="141"/>
        <end position="323"/>
    </location>
</feature>
<dbReference type="OrthoDB" id="9801717at2"/>
<dbReference type="Gene3D" id="1.10.150.130">
    <property type="match status" value="1"/>
</dbReference>
<dbReference type="Gene3D" id="1.10.443.10">
    <property type="entry name" value="Intergrase catalytic core"/>
    <property type="match status" value="1"/>
</dbReference>
<proteinExistence type="predicted"/>
<sequence length="344" mass="37470">MPTAEELAAARLMLSRMGVTVDDLMAGDVASVSNVPTVAEFLIKVEALTNSTSRRTMESYWKKLGTRLGSRRLDEVKPSDIREFMNWCQENAVSRANGTNGTGAARNALSTARYVWKLAIEDGLVRTSPAADVAQVKRTPRLRPALDASELADLASVASESGDDPELDALLLRFHWETGARREGAIGLTIGALDSRRSTVRLLEKGRKTREAPITSELMRALGAHVRERGGDNQPAAAEVFRYRRGGALTRRRYNTLAERWQESLEWAASLGVSIHWVRHTALTETERCAGEAVAALLAGHTGTTTTSGYTVATLPEVAEALHQRTGTPHPLCTPVCRDAQARS</sequence>
<dbReference type="GO" id="GO:0003677">
    <property type="term" value="F:DNA binding"/>
    <property type="evidence" value="ECO:0007669"/>
    <property type="project" value="UniProtKB-KW"/>
</dbReference>
<dbReference type="Pfam" id="PF00589">
    <property type="entry name" value="Phage_integrase"/>
    <property type="match status" value="1"/>
</dbReference>
<dbReference type="STRING" id="1408250.Q760_16125"/>
<dbReference type="InterPro" id="IPR013762">
    <property type="entry name" value="Integrase-like_cat_sf"/>
</dbReference>
<reference evidence="4 5" key="1">
    <citation type="submission" date="2013-10" db="EMBL/GenBank/DDBJ databases">
        <authorList>
            <person name="Wang G."/>
            <person name="Zhuang W."/>
        </authorList>
    </citation>
    <scope>NUCLEOTIDE SEQUENCE [LARGE SCALE GENOMIC DNA]</scope>
    <source>
        <strain evidence="4 5">DSM 20118</strain>
    </source>
</reference>
<protein>
    <recommendedName>
        <fullName evidence="3">Tyr recombinase domain-containing protein</fullName>
    </recommendedName>
</protein>
<evidence type="ECO:0000256" key="1">
    <source>
        <dbReference type="ARBA" id="ARBA00023125"/>
    </source>
</evidence>
<keyword evidence="2" id="KW-0233">DNA recombination</keyword>
<comment type="caution">
    <text evidence="4">The sequence shown here is derived from an EMBL/GenBank/DDBJ whole genome shotgun (WGS) entry which is preliminary data.</text>
</comment>
<organism evidence="4 5">
    <name type="scientific">Cellulomonas cellasea DSM 20118</name>
    <dbReference type="NCBI Taxonomy" id="1408250"/>
    <lineage>
        <taxon>Bacteria</taxon>
        <taxon>Bacillati</taxon>
        <taxon>Actinomycetota</taxon>
        <taxon>Actinomycetes</taxon>
        <taxon>Micrococcales</taxon>
        <taxon>Cellulomonadaceae</taxon>
        <taxon>Cellulomonas</taxon>
    </lineage>
</organism>
<name>A0A0A0B779_9CELL</name>
<gene>
    <name evidence="4" type="ORF">Q760_16125</name>
</gene>
<evidence type="ECO:0000313" key="5">
    <source>
        <dbReference type="Proteomes" id="UP000029833"/>
    </source>
</evidence>
<dbReference type="AlphaFoldDB" id="A0A0A0B779"/>
<accession>A0A0A0B779</accession>
<dbReference type="GO" id="GO:0006310">
    <property type="term" value="P:DNA recombination"/>
    <property type="evidence" value="ECO:0007669"/>
    <property type="project" value="UniProtKB-KW"/>
</dbReference>
<dbReference type="EMBL" id="AXNT01000071">
    <property type="protein sequence ID" value="KGM02007.1"/>
    <property type="molecule type" value="Genomic_DNA"/>
</dbReference>
<dbReference type="InterPro" id="IPR050090">
    <property type="entry name" value="Tyrosine_recombinase_XerCD"/>
</dbReference>
<dbReference type="InterPro" id="IPR002104">
    <property type="entry name" value="Integrase_catalytic"/>
</dbReference>
<evidence type="ECO:0000259" key="3">
    <source>
        <dbReference type="PROSITE" id="PS51898"/>
    </source>
</evidence>
<dbReference type="GO" id="GO:0015074">
    <property type="term" value="P:DNA integration"/>
    <property type="evidence" value="ECO:0007669"/>
    <property type="project" value="InterPro"/>
</dbReference>
<dbReference type="InterPro" id="IPR010998">
    <property type="entry name" value="Integrase_recombinase_N"/>
</dbReference>
<dbReference type="SUPFAM" id="SSF56349">
    <property type="entry name" value="DNA breaking-rejoining enzymes"/>
    <property type="match status" value="1"/>
</dbReference>
<dbReference type="PANTHER" id="PTHR30349">
    <property type="entry name" value="PHAGE INTEGRASE-RELATED"/>
    <property type="match status" value="1"/>
</dbReference>
<evidence type="ECO:0000256" key="2">
    <source>
        <dbReference type="ARBA" id="ARBA00023172"/>
    </source>
</evidence>
<keyword evidence="5" id="KW-1185">Reference proteome</keyword>
<dbReference type="InterPro" id="IPR011010">
    <property type="entry name" value="DNA_brk_join_enz"/>
</dbReference>
<dbReference type="PROSITE" id="PS51898">
    <property type="entry name" value="TYR_RECOMBINASE"/>
    <property type="match status" value="1"/>
</dbReference>
<keyword evidence="1" id="KW-0238">DNA-binding</keyword>